<evidence type="ECO:0000256" key="6">
    <source>
        <dbReference type="ARBA" id="ARBA00022729"/>
    </source>
</evidence>
<comment type="cofactor">
    <cofactor evidence="1">
        <name>Zn(2+)</name>
        <dbReference type="ChEBI" id="CHEBI:29105"/>
    </cofactor>
</comment>
<dbReference type="InterPro" id="IPR003146">
    <property type="entry name" value="M14A_act_pep"/>
</dbReference>
<evidence type="ECO:0000259" key="12">
    <source>
        <dbReference type="PROSITE" id="PS52035"/>
    </source>
</evidence>
<dbReference type="GO" id="GO:0004181">
    <property type="term" value="F:metallocarboxypeptidase activity"/>
    <property type="evidence" value="ECO:0007669"/>
    <property type="project" value="InterPro"/>
</dbReference>
<dbReference type="SMART" id="SM00631">
    <property type="entry name" value="Zn_pept"/>
    <property type="match status" value="1"/>
</dbReference>
<dbReference type="InterPro" id="IPR000834">
    <property type="entry name" value="Peptidase_M14"/>
</dbReference>
<organism evidence="13 14">
    <name type="scientific">Papilio machaon</name>
    <name type="common">Old World swallowtail butterfly</name>
    <dbReference type="NCBI Taxonomy" id="76193"/>
    <lineage>
        <taxon>Eukaryota</taxon>
        <taxon>Metazoa</taxon>
        <taxon>Ecdysozoa</taxon>
        <taxon>Arthropoda</taxon>
        <taxon>Hexapoda</taxon>
        <taxon>Insecta</taxon>
        <taxon>Pterygota</taxon>
        <taxon>Neoptera</taxon>
        <taxon>Endopterygota</taxon>
        <taxon>Lepidoptera</taxon>
        <taxon>Glossata</taxon>
        <taxon>Ditrysia</taxon>
        <taxon>Papilionoidea</taxon>
        <taxon>Papilionidae</taxon>
        <taxon>Papilioninae</taxon>
        <taxon>Papilio</taxon>
    </lineage>
</organism>
<evidence type="ECO:0000313" key="13">
    <source>
        <dbReference type="EMBL" id="KPJ12421.1"/>
    </source>
</evidence>
<proteinExistence type="inferred from homology"/>
<keyword evidence="6" id="KW-0732">Signal</keyword>
<dbReference type="GO" id="GO:0005615">
    <property type="term" value="C:extracellular space"/>
    <property type="evidence" value="ECO:0007669"/>
    <property type="project" value="TreeGrafter"/>
</dbReference>
<comment type="caution">
    <text evidence="11">Lacks conserved residue(s) required for the propagation of feature annotation.</text>
</comment>
<comment type="similarity">
    <text evidence="2 11">Belongs to the peptidase M14 family.</text>
</comment>
<keyword evidence="5" id="KW-0479">Metal-binding</keyword>
<evidence type="ECO:0000256" key="8">
    <source>
        <dbReference type="ARBA" id="ARBA00022833"/>
    </source>
</evidence>
<keyword evidence="3 13" id="KW-0121">Carboxypeptidase</keyword>
<sequence>MKLNSTEQEDNLHKIKNDFIDYWRKPSFKYNNIGQAMVPPAQTTWFEERLGELGVPKDIYIDDVYNVEERESTVVDPATTIFVGCTNGPGRPVKYNDHTEERRVVCTTHTHRLMSVRSGYLSPSQRPATHLRFVWYCRCSWASMNTLMFPLLILDYIRTLEETYKNSTDITLNVIEAGTTAEGRPLTYIKLTNQTQTVNKGIIIIEAGINPRQWITIPSSLNIVNKLINNNDTRYLNDFEWIVIPVLNPDGYEYTHTNAMVPPAQTTWFEERLVELGVPKDIYIDDVYKYLLLREETSLDMSRNGDNNTFTFNDYYRYSQLRLWMKSRSTRSNLGAICPGVNINRNFNIDWLNSDSSSSPCSHLYGGIGAFSEVESRIVQSLFEEYGNRIRAYISLQNNGGFISYPWQYERAASGLFAQHHILGMKMIAAMEDSYELDIASVAYGDRASGTSTDYMRSRGVLYTFNIDVVPRGQDGVIVPREEIQTIADDVWRAVSVVAENLIQL</sequence>
<reference evidence="13 14" key="1">
    <citation type="journal article" date="2015" name="Nat. Commun.">
        <title>Outbred genome sequencing and CRISPR/Cas9 gene editing in butterflies.</title>
        <authorList>
            <person name="Li X."/>
            <person name="Fan D."/>
            <person name="Zhang W."/>
            <person name="Liu G."/>
            <person name="Zhang L."/>
            <person name="Zhao L."/>
            <person name="Fang X."/>
            <person name="Chen L."/>
            <person name="Dong Y."/>
            <person name="Chen Y."/>
            <person name="Ding Y."/>
            <person name="Zhao R."/>
            <person name="Feng M."/>
            <person name="Zhu Y."/>
            <person name="Feng Y."/>
            <person name="Jiang X."/>
            <person name="Zhu D."/>
            <person name="Xiang H."/>
            <person name="Feng X."/>
            <person name="Li S."/>
            <person name="Wang J."/>
            <person name="Zhang G."/>
            <person name="Kronforst M.R."/>
            <person name="Wang W."/>
        </authorList>
    </citation>
    <scope>NUCLEOTIDE SEQUENCE [LARGE SCALE GENOMIC DNA]</scope>
    <source>
        <strain evidence="13">Ya'a_city_454_Pm</strain>
        <tissue evidence="13">Whole body</tissue>
    </source>
</reference>
<dbReference type="AlphaFoldDB" id="A0A0N0PBW9"/>
<feature type="domain" description="Peptidase M14" evidence="12">
    <location>
        <begin position="140"/>
        <end position="502"/>
    </location>
</feature>
<accession>A0A0N0PBW9</accession>
<dbReference type="PANTHER" id="PTHR11705">
    <property type="entry name" value="PROTEASE FAMILY M14 CARBOXYPEPTIDASE A,B"/>
    <property type="match status" value="1"/>
</dbReference>
<dbReference type="InParanoid" id="A0A0N0PBW9"/>
<evidence type="ECO:0000256" key="4">
    <source>
        <dbReference type="ARBA" id="ARBA00022670"/>
    </source>
</evidence>
<keyword evidence="4" id="KW-0645">Protease</keyword>
<gene>
    <name evidence="13" type="ORF">RR48_02012</name>
</gene>
<evidence type="ECO:0000256" key="3">
    <source>
        <dbReference type="ARBA" id="ARBA00022645"/>
    </source>
</evidence>
<dbReference type="PROSITE" id="PS52035">
    <property type="entry name" value="PEPTIDASE_M14"/>
    <property type="match status" value="1"/>
</dbReference>
<dbReference type="Gene3D" id="3.30.70.340">
    <property type="entry name" value="Metallocarboxypeptidase-like"/>
    <property type="match status" value="1"/>
</dbReference>
<evidence type="ECO:0000256" key="2">
    <source>
        <dbReference type="ARBA" id="ARBA00005988"/>
    </source>
</evidence>
<evidence type="ECO:0000256" key="5">
    <source>
        <dbReference type="ARBA" id="ARBA00022723"/>
    </source>
</evidence>
<name>A0A0N0PBW9_PAPMA</name>
<evidence type="ECO:0000313" key="14">
    <source>
        <dbReference type="Proteomes" id="UP000053240"/>
    </source>
</evidence>
<protein>
    <submittedName>
        <fullName evidence="13">Carboxypeptidase A1</fullName>
    </submittedName>
</protein>
<dbReference type="InterPro" id="IPR036990">
    <property type="entry name" value="M14A-like_propep"/>
</dbReference>
<dbReference type="SUPFAM" id="SSF54897">
    <property type="entry name" value="Protease propeptides/inhibitors"/>
    <property type="match status" value="1"/>
</dbReference>
<keyword evidence="9" id="KW-0482">Metalloprotease</keyword>
<dbReference type="GO" id="GO:0008270">
    <property type="term" value="F:zinc ion binding"/>
    <property type="evidence" value="ECO:0007669"/>
    <property type="project" value="InterPro"/>
</dbReference>
<evidence type="ECO:0000256" key="11">
    <source>
        <dbReference type="PROSITE-ProRule" id="PRU01379"/>
    </source>
</evidence>
<evidence type="ECO:0000256" key="9">
    <source>
        <dbReference type="ARBA" id="ARBA00023049"/>
    </source>
</evidence>
<dbReference type="GO" id="GO:0006508">
    <property type="term" value="P:proteolysis"/>
    <property type="evidence" value="ECO:0007669"/>
    <property type="project" value="UniProtKB-KW"/>
</dbReference>
<keyword evidence="8" id="KW-0862">Zinc</keyword>
<dbReference type="SUPFAM" id="SSF53187">
    <property type="entry name" value="Zn-dependent exopeptidases"/>
    <property type="match status" value="1"/>
</dbReference>
<evidence type="ECO:0000256" key="1">
    <source>
        <dbReference type="ARBA" id="ARBA00001947"/>
    </source>
</evidence>
<dbReference type="Proteomes" id="UP000053240">
    <property type="component" value="Unassembled WGS sequence"/>
</dbReference>
<dbReference type="Pfam" id="PF00246">
    <property type="entry name" value="Peptidase_M14"/>
    <property type="match status" value="1"/>
</dbReference>
<dbReference type="EMBL" id="KQ460778">
    <property type="protein sequence ID" value="KPJ12421.1"/>
    <property type="molecule type" value="Genomic_DNA"/>
</dbReference>
<dbReference type="Pfam" id="PF02244">
    <property type="entry name" value="Propep_M14"/>
    <property type="match status" value="1"/>
</dbReference>
<evidence type="ECO:0000256" key="10">
    <source>
        <dbReference type="ARBA" id="ARBA00023157"/>
    </source>
</evidence>
<keyword evidence="14" id="KW-1185">Reference proteome</keyword>
<evidence type="ECO:0000256" key="7">
    <source>
        <dbReference type="ARBA" id="ARBA00022801"/>
    </source>
</evidence>
<keyword evidence="7" id="KW-0378">Hydrolase</keyword>
<keyword evidence="10" id="KW-1015">Disulfide bond</keyword>
<dbReference type="PANTHER" id="PTHR11705:SF91">
    <property type="entry name" value="FI01817P-RELATED"/>
    <property type="match status" value="1"/>
</dbReference>
<dbReference type="Gene3D" id="3.40.630.10">
    <property type="entry name" value="Zn peptidases"/>
    <property type="match status" value="1"/>
</dbReference>